<keyword evidence="2" id="KW-1133">Transmembrane helix</keyword>
<dbReference type="Gramene" id="ABO97193">
    <property type="protein sequence ID" value="ABO97193"/>
    <property type="gene ID" value="OSTLU_32593"/>
</dbReference>
<evidence type="ECO:0000256" key="1">
    <source>
        <dbReference type="ARBA" id="ARBA00022837"/>
    </source>
</evidence>
<dbReference type="Pfam" id="PF13499">
    <property type="entry name" value="EF-hand_7"/>
    <property type="match status" value="1"/>
</dbReference>
<dbReference type="InterPro" id="IPR011992">
    <property type="entry name" value="EF-hand-dom_pair"/>
</dbReference>
<dbReference type="OrthoDB" id="435273at2759"/>
<evidence type="ECO:0000259" key="3">
    <source>
        <dbReference type="PROSITE" id="PS50222"/>
    </source>
</evidence>
<dbReference type="Proteomes" id="UP000001568">
    <property type="component" value="Chromosome 7"/>
</dbReference>
<dbReference type="AlphaFoldDB" id="A4S025"/>
<proteinExistence type="predicted"/>
<evidence type="ECO:0000313" key="4">
    <source>
        <dbReference type="EMBL" id="ABO97193.1"/>
    </source>
</evidence>
<feature type="transmembrane region" description="Helical" evidence="2">
    <location>
        <begin position="69"/>
        <end position="89"/>
    </location>
</feature>
<sequence>MFAWTYDLPLGAYAFGGTVREASEQRTQKIAVIVIGYVLEIFLVLGYARAGKKRMHPKFRLNRRRARRLLVHVAFGTMELTLGARALLVGGGARGTMRASAACVLVIALTAMLQIDASFGTPSIITPALHIINTAHIEKAFRVLIGAGALSSDSSGAVLENFIDQLVLAQGFVYSRMFIFAFTNVPGIKEHRYTTGATLALFLVIPAVYGPVGALIAIVIIAAYSNACGSEESGKERNFAAICGRVNSLVRLRIGKTPLRTAFDVLDKDGNGTLDGSELREQLFTWGVDARDIKELFERIDISNRGSLSFEEILNDTAGQAMLEYISVLLHDNESLDGAPHSSSRASKLA</sequence>
<dbReference type="PROSITE" id="PS00018">
    <property type="entry name" value="EF_HAND_1"/>
    <property type="match status" value="1"/>
</dbReference>
<dbReference type="CDD" id="cd00051">
    <property type="entry name" value="EFh"/>
    <property type="match status" value="1"/>
</dbReference>
<accession>A4S025</accession>
<keyword evidence="5" id="KW-1185">Reference proteome</keyword>
<feature type="transmembrane region" description="Helical" evidence="2">
    <location>
        <begin position="30"/>
        <end position="48"/>
    </location>
</feature>
<dbReference type="EMBL" id="CP000587">
    <property type="protein sequence ID" value="ABO97193.1"/>
    <property type="molecule type" value="Genomic_DNA"/>
</dbReference>
<gene>
    <name evidence="4" type="ORF">OSTLU_32593</name>
</gene>
<dbReference type="RefSeq" id="XP_001418900.1">
    <property type="nucleotide sequence ID" value="XM_001418863.1"/>
</dbReference>
<dbReference type="InterPro" id="IPR002048">
    <property type="entry name" value="EF_hand_dom"/>
</dbReference>
<evidence type="ECO:0000256" key="2">
    <source>
        <dbReference type="SAM" id="Phobius"/>
    </source>
</evidence>
<organism evidence="4 5">
    <name type="scientific">Ostreococcus lucimarinus (strain CCE9901)</name>
    <dbReference type="NCBI Taxonomy" id="436017"/>
    <lineage>
        <taxon>Eukaryota</taxon>
        <taxon>Viridiplantae</taxon>
        <taxon>Chlorophyta</taxon>
        <taxon>Mamiellophyceae</taxon>
        <taxon>Mamiellales</taxon>
        <taxon>Bathycoccaceae</taxon>
        <taxon>Ostreococcus</taxon>
    </lineage>
</organism>
<dbReference type="Gene3D" id="1.10.238.10">
    <property type="entry name" value="EF-hand"/>
    <property type="match status" value="1"/>
</dbReference>
<keyword evidence="2" id="KW-0472">Membrane</keyword>
<keyword evidence="2" id="KW-0812">Transmembrane</keyword>
<protein>
    <recommendedName>
        <fullName evidence="3">EF-hand domain-containing protein</fullName>
    </recommendedName>
</protein>
<keyword evidence="1" id="KW-0106">Calcium</keyword>
<feature type="domain" description="EF-hand" evidence="3">
    <location>
        <begin position="254"/>
        <end position="289"/>
    </location>
</feature>
<name>A4S025_OSTLU</name>
<dbReference type="SUPFAM" id="SSF47473">
    <property type="entry name" value="EF-hand"/>
    <property type="match status" value="1"/>
</dbReference>
<dbReference type="KEGG" id="olu:OSTLU_32593"/>
<dbReference type="HOGENOM" id="CLU_793190_0_0_1"/>
<dbReference type="InterPro" id="IPR018247">
    <property type="entry name" value="EF_Hand_1_Ca_BS"/>
</dbReference>
<dbReference type="GeneID" id="5002640"/>
<reference evidence="4 5" key="1">
    <citation type="journal article" date="2007" name="Proc. Natl. Acad. Sci. U.S.A.">
        <title>The tiny eukaryote Ostreococcus provides genomic insights into the paradox of plankton speciation.</title>
        <authorList>
            <person name="Palenik B."/>
            <person name="Grimwood J."/>
            <person name="Aerts A."/>
            <person name="Rouze P."/>
            <person name="Salamov A."/>
            <person name="Putnam N."/>
            <person name="Dupont C."/>
            <person name="Jorgensen R."/>
            <person name="Derelle E."/>
            <person name="Rombauts S."/>
            <person name="Zhou K."/>
            <person name="Otillar R."/>
            <person name="Merchant S.S."/>
            <person name="Podell S."/>
            <person name="Gaasterland T."/>
            <person name="Napoli C."/>
            <person name="Gendler K."/>
            <person name="Manuell A."/>
            <person name="Tai V."/>
            <person name="Vallon O."/>
            <person name="Piganeau G."/>
            <person name="Jancek S."/>
            <person name="Heijde M."/>
            <person name="Jabbari K."/>
            <person name="Bowler C."/>
            <person name="Lohr M."/>
            <person name="Robbens S."/>
            <person name="Werner G."/>
            <person name="Dubchak I."/>
            <person name="Pazour G.J."/>
            <person name="Ren Q."/>
            <person name="Paulsen I."/>
            <person name="Delwiche C."/>
            <person name="Schmutz J."/>
            <person name="Rokhsar D."/>
            <person name="Van de Peer Y."/>
            <person name="Moreau H."/>
            <person name="Grigoriev I.V."/>
        </authorList>
    </citation>
    <scope>NUCLEOTIDE SEQUENCE [LARGE SCALE GENOMIC DNA]</scope>
    <source>
        <strain evidence="4 5">CCE9901</strain>
    </source>
</reference>
<dbReference type="PROSITE" id="PS50222">
    <property type="entry name" value="EF_HAND_2"/>
    <property type="match status" value="1"/>
</dbReference>
<feature type="transmembrane region" description="Helical" evidence="2">
    <location>
        <begin position="199"/>
        <end position="224"/>
    </location>
</feature>
<dbReference type="GO" id="GO:0005509">
    <property type="term" value="F:calcium ion binding"/>
    <property type="evidence" value="ECO:0007669"/>
    <property type="project" value="InterPro"/>
</dbReference>
<evidence type="ECO:0000313" key="5">
    <source>
        <dbReference type="Proteomes" id="UP000001568"/>
    </source>
</evidence>